<dbReference type="InterPro" id="IPR012255">
    <property type="entry name" value="ETF_b"/>
</dbReference>
<comment type="function">
    <text evidence="6">The electron transfer flavoprotein serves as a specific electron acceptor for other dehydrogenases. It transfers the electrons to the main respiratory chain via ETF-ubiquinone oxidoreductase (ETF dehydrogenase).</text>
</comment>
<dbReference type="PIRSF" id="PIRSF000090">
    <property type="entry name" value="Beta-ETF"/>
    <property type="match status" value="1"/>
</dbReference>
<gene>
    <name evidence="10" type="ORF">SAMN02745781_02435</name>
</gene>
<comment type="similarity">
    <text evidence="1">Belongs to the ETF beta-subunit/FixA family.</text>
</comment>
<evidence type="ECO:0000256" key="3">
    <source>
        <dbReference type="ARBA" id="ARBA00016797"/>
    </source>
</evidence>
<dbReference type="PANTHER" id="PTHR21294">
    <property type="entry name" value="ELECTRON TRANSFER FLAVOPROTEIN BETA-SUBUNIT"/>
    <property type="match status" value="1"/>
</dbReference>
<name>A0A1M5C5I2_VIBGA</name>
<dbReference type="GO" id="GO:0009055">
    <property type="term" value="F:electron transfer activity"/>
    <property type="evidence" value="ECO:0007669"/>
    <property type="project" value="InterPro"/>
</dbReference>
<dbReference type="GO" id="GO:0046395">
    <property type="term" value="P:carboxylic acid catabolic process"/>
    <property type="evidence" value="ECO:0007669"/>
    <property type="project" value="UniProtKB-ARBA"/>
</dbReference>
<evidence type="ECO:0000313" key="10">
    <source>
        <dbReference type="EMBL" id="SHF49867.1"/>
    </source>
</evidence>
<dbReference type="PANTHER" id="PTHR21294:SF8">
    <property type="entry name" value="ELECTRON TRANSFER FLAVOPROTEIN SUBUNIT BETA"/>
    <property type="match status" value="1"/>
</dbReference>
<dbReference type="Gene3D" id="3.40.50.620">
    <property type="entry name" value="HUPs"/>
    <property type="match status" value="1"/>
</dbReference>
<proteinExistence type="inferred from homology"/>
<keyword evidence="11" id="KW-1185">Reference proteome</keyword>
<dbReference type="SMART" id="SM00893">
    <property type="entry name" value="ETF"/>
    <property type="match status" value="1"/>
</dbReference>
<dbReference type="AlphaFoldDB" id="A0A1M5C5I2"/>
<evidence type="ECO:0000259" key="9">
    <source>
        <dbReference type="SMART" id="SM00893"/>
    </source>
</evidence>
<dbReference type="EMBL" id="FQUH01000011">
    <property type="protein sequence ID" value="SHF49867.1"/>
    <property type="molecule type" value="Genomic_DNA"/>
</dbReference>
<dbReference type="InterPro" id="IPR014730">
    <property type="entry name" value="ETF_a/b_N"/>
</dbReference>
<organism evidence="10 11">
    <name type="scientific">Vibrio gazogenes DSM 21264 = NBRC 103151</name>
    <dbReference type="NCBI Taxonomy" id="1123492"/>
    <lineage>
        <taxon>Bacteria</taxon>
        <taxon>Pseudomonadati</taxon>
        <taxon>Pseudomonadota</taxon>
        <taxon>Gammaproteobacteria</taxon>
        <taxon>Vibrionales</taxon>
        <taxon>Vibrionaceae</taxon>
        <taxon>Vibrio</taxon>
    </lineage>
</organism>
<evidence type="ECO:0000313" key="11">
    <source>
        <dbReference type="Proteomes" id="UP000184159"/>
    </source>
</evidence>
<comment type="cofactor">
    <cofactor evidence="8">
        <name>AMP</name>
        <dbReference type="ChEBI" id="CHEBI:456215"/>
    </cofactor>
</comment>
<comment type="subunit">
    <text evidence="2">Heterodimer of an alpha and a beta subunit.</text>
</comment>
<keyword evidence="5" id="KW-0249">Electron transport</keyword>
<feature type="domain" description="Electron transfer flavoprotein alpha/beta-subunit N-terminal" evidence="9">
    <location>
        <begin position="23"/>
        <end position="211"/>
    </location>
</feature>
<accession>A0A1M5C5I2</accession>
<dbReference type="InterPro" id="IPR033948">
    <property type="entry name" value="ETF_beta_N"/>
</dbReference>
<dbReference type="RefSeq" id="WP_072959699.1">
    <property type="nucleotide sequence ID" value="NZ_FQUH01000011.1"/>
</dbReference>
<dbReference type="CDD" id="cd01714">
    <property type="entry name" value="ETF_beta"/>
    <property type="match status" value="1"/>
</dbReference>
<sequence>MKALVAIKRVADPSLAVRVQSDQRDVDLSDAKMVLNPYCEIALEEAIQHKEAGRISEIVAVSVGTLSCQEQLRTALALGADRAIHVESEDHLDPLVIAKLLVKVVEKEQPQVIFTGKQSVDSDNNQTGQMLAGLLGIAQGTFASKIEFESDAALVTREVDHGQQVVRITLPAVLTADLPLNKPRHASLPNVMKARRKPIESIAAERFNVAMHRRTRLLQVESLNGRRAGIRVESVDELVSKLKHEARVI</sequence>
<evidence type="ECO:0000256" key="5">
    <source>
        <dbReference type="ARBA" id="ARBA00022982"/>
    </source>
</evidence>
<reference evidence="11" key="1">
    <citation type="submission" date="2016-11" db="EMBL/GenBank/DDBJ databases">
        <authorList>
            <person name="Varghese N."/>
            <person name="Submissions S."/>
        </authorList>
    </citation>
    <scope>NUCLEOTIDE SEQUENCE [LARGE SCALE GENOMIC DNA]</scope>
    <source>
        <strain evidence="11">DSM 21264</strain>
    </source>
</reference>
<dbReference type="Pfam" id="PF01012">
    <property type="entry name" value="ETF"/>
    <property type="match status" value="1"/>
</dbReference>
<dbReference type="SUPFAM" id="SSF52402">
    <property type="entry name" value="Adenine nucleotide alpha hydrolases-like"/>
    <property type="match status" value="1"/>
</dbReference>
<evidence type="ECO:0000256" key="6">
    <source>
        <dbReference type="ARBA" id="ARBA00025649"/>
    </source>
</evidence>
<keyword evidence="4" id="KW-0813">Transport</keyword>
<evidence type="ECO:0000256" key="8">
    <source>
        <dbReference type="ARBA" id="ARBA00049933"/>
    </source>
</evidence>
<dbReference type="Proteomes" id="UP000184159">
    <property type="component" value="Unassembled WGS sequence"/>
</dbReference>
<dbReference type="InterPro" id="IPR014729">
    <property type="entry name" value="Rossmann-like_a/b/a_fold"/>
</dbReference>
<evidence type="ECO:0000256" key="1">
    <source>
        <dbReference type="ARBA" id="ARBA00007557"/>
    </source>
</evidence>
<evidence type="ECO:0000256" key="4">
    <source>
        <dbReference type="ARBA" id="ARBA00022448"/>
    </source>
</evidence>
<protein>
    <recommendedName>
        <fullName evidence="3">Electron transfer flavoprotein subunit beta</fullName>
    </recommendedName>
    <alternativeName>
        <fullName evidence="7">Electron transfer flavoprotein small subunit</fullName>
    </alternativeName>
</protein>
<evidence type="ECO:0000256" key="2">
    <source>
        <dbReference type="ARBA" id="ARBA00011355"/>
    </source>
</evidence>
<evidence type="ECO:0000256" key="7">
    <source>
        <dbReference type="ARBA" id="ARBA00042002"/>
    </source>
</evidence>
<dbReference type="FunFam" id="3.40.50.620:FF:000011">
    <property type="entry name" value="Electron transfer flavoprotein subunit beta"/>
    <property type="match status" value="1"/>
</dbReference>